<dbReference type="Proteomes" id="UP001257909">
    <property type="component" value="Unassembled WGS sequence"/>
</dbReference>
<sequence length="436" mass="50130">MKLQANGNKSARWVVNFNNGNVNNNDINNEACVRAVRGGECQCNQVVSLQQIYDAWVKARKGKKPSANQLHFDTSWSIGLLELHHSINDCSWLPKPSTCFIAARPKAREIHAPDFSDRVVHHWLVPQLEKLWQPAFIFDSYANQKGKGSHKAVERLQQFIRQVPTAFYLQLDIHNFFNSIHRPTLWGQLKTKLVKSGASNQVMHATHALLKNHPLQQGVKYLCSDAERSIVPMHKRLENSAPACGLPIGNLSSQFFANVYLNALDQFVKHTLKAKRYLRYVDDFVLIYHDKEQLQSWQADIEQFIAQQLRLKLKPDIKLRPLSDGIDFLGYVVRPTHTQTRRRVVTHFQDALASFESQFVTPDSITATPDDIRHIRSVVASYTGHIKQSNSTRLMGKILDRYPWMNSVTVNRKFDFRLEGQLVEIKTNNNFREVRA</sequence>
<dbReference type="SUPFAM" id="SSF56672">
    <property type="entry name" value="DNA/RNA polymerases"/>
    <property type="match status" value="1"/>
</dbReference>
<keyword evidence="4" id="KW-1185">Reference proteome</keyword>
<dbReference type="PANTHER" id="PTHR34047:SF8">
    <property type="entry name" value="PROTEIN YKFC"/>
    <property type="match status" value="1"/>
</dbReference>
<reference evidence="3 4" key="1">
    <citation type="submission" date="2023-07" db="EMBL/GenBank/DDBJ databases">
        <title>Sorghum-associated microbial communities from plants grown in Nebraska, USA.</title>
        <authorList>
            <person name="Schachtman D."/>
        </authorList>
    </citation>
    <scope>NUCLEOTIDE SEQUENCE [LARGE SCALE GENOMIC DNA]</scope>
    <source>
        <strain evidence="3 4">4138</strain>
    </source>
</reference>
<comment type="similarity">
    <text evidence="1">Belongs to the bacterial reverse transcriptase family.</text>
</comment>
<evidence type="ECO:0000313" key="4">
    <source>
        <dbReference type="Proteomes" id="UP001257909"/>
    </source>
</evidence>
<evidence type="ECO:0000313" key="3">
    <source>
        <dbReference type="EMBL" id="MDR7119719.1"/>
    </source>
</evidence>
<organism evidence="3 4">
    <name type="scientific">Rheinheimera soli</name>
    <dbReference type="NCBI Taxonomy" id="443616"/>
    <lineage>
        <taxon>Bacteria</taxon>
        <taxon>Pseudomonadati</taxon>
        <taxon>Pseudomonadota</taxon>
        <taxon>Gammaproteobacteria</taxon>
        <taxon>Chromatiales</taxon>
        <taxon>Chromatiaceae</taxon>
        <taxon>Rheinheimera</taxon>
    </lineage>
</organism>
<evidence type="ECO:0000256" key="1">
    <source>
        <dbReference type="ARBA" id="ARBA00034120"/>
    </source>
</evidence>
<name>A0ABU1VVG4_9GAMM</name>
<dbReference type="InterPro" id="IPR043502">
    <property type="entry name" value="DNA/RNA_pol_sf"/>
</dbReference>
<comment type="caution">
    <text evidence="3">The sequence shown here is derived from an EMBL/GenBank/DDBJ whole genome shotgun (WGS) entry which is preliminary data.</text>
</comment>
<dbReference type="PANTHER" id="PTHR34047">
    <property type="entry name" value="NUCLEAR INTRON MATURASE 1, MITOCHONDRIAL-RELATED"/>
    <property type="match status" value="1"/>
</dbReference>
<dbReference type="RefSeq" id="WP_310274486.1">
    <property type="nucleotide sequence ID" value="NZ_JAVDWR010000001.1"/>
</dbReference>
<gene>
    <name evidence="3" type="ORF">J2W69_000634</name>
</gene>
<evidence type="ECO:0000259" key="2">
    <source>
        <dbReference type="PROSITE" id="PS50878"/>
    </source>
</evidence>
<feature type="domain" description="Reverse transcriptase" evidence="2">
    <location>
        <begin position="1"/>
        <end position="333"/>
    </location>
</feature>
<proteinExistence type="inferred from homology"/>
<accession>A0ABU1VVG4</accession>
<protein>
    <recommendedName>
        <fullName evidence="2">Reverse transcriptase domain-containing protein</fullName>
    </recommendedName>
</protein>
<dbReference type="EMBL" id="JAVDWR010000001">
    <property type="protein sequence ID" value="MDR7119719.1"/>
    <property type="molecule type" value="Genomic_DNA"/>
</dbReference>
<dbReference type="CDD" id="cd01646">
    <property type="entry name" value="RT_Bac_retron_I"/>
    <property type="match status" value="1"/>
</dbReference>
<dbReference type="PROSITE" id="PS50878">
    <property type="entry name" value="RT_POL"/>
    <property type="match status" value="1"/>
</dbReference>
<dbReference type="InterPro" id="IPR051083">
    <property type="entry name" value="GrpII_Intron_Splice-Mob/Def"/>
</dbReference>
<dbReference type="Pfam" id="PF00078">
    <property type="entry name" value="RVT_1"/>
    <property type="match status" value="1"/>
</dbReference>
<dbReference type="InterPro" id="IPR000477">
    <property type="entry name" value="RT_dom"/>
</dbReference>